<evidence type="ECO:0000313" key="3">
    <source>
        <dbReference type="Proteomes" id="UP000535838"/>
    </source>
</evidence>
<feature type="transmembrane region" description="Helical" evidence="1">
    <location>
        <begin position="26"/>
        <end position="50"/>
    </location>
</feature>
<dbReference type="PANTHER" id="PTHR11328">
    <property type="entry name" value="MAJOR FACILITATOR SUPERFAMILY DOMAIN-CONTAINING PROTEIN"/>
    <property type="match status" value="1"/>
</dbReference>
<feature type="transmembrane region" description="Helical" evidence="1">
    <location>
        <begin position="422"/>
        <end position="445"/>
    </location>
</feature>
<reference evidence="2 3" key="1">
    <citation type="submission" date="2020-08" db="EMBL/GenBank/DDBJ databases">
        <title>Cohnella phylogeny.</title>
        <authorList>
            <person name="Dunlap C."/>
        </authorList>
    </citation>
    <scope>NUCLEOTIDE SEQUENCE [LARGE SCALE GENOMIC DNA]</scope>
    <source>
        <strain evidence="2 3">DSM 25241</strain>
    </source>
</reference>
<dbReference type="Proteomes" id="UP000535838">
    <property type="component" value="Unassembled WGS sequence"/>
</dbReference>
<dbReference type="NCBIfam" id="TIGR00792">
    <property type="entry name" value="gph"/>
    <property type="match status" value="1"/>
</dbReference>
<dbReference type="InterPro" id="IPR036259">
    <property type="entry name" value="MFS_trans_sf"/>
</dbReference>
<evidence type="ECO:0000256" key="1">
    <source>
        <dbReference type="SAM" id="Phobius"/>
    </source>
</evidence>
<organism evidence="2 3">
    <name type="scientific">Cohnella thailandensis</name>
    <dbReference type="NCBI Taxonomy" id="557557"/>
    <lineage>
        <taxon>Bacteria</taxon>
        <taxon>Bacillati</taxon>
        <taxon>Bacillota</taxon>
        <taxon>Bacilli</taxon>
        <taxon>Bacillales</taxon>
        <taxon>Paenibacillaceae</taxon>
        <taxon>Cohnella</taxon>
    </lineage>
</organism>
<dbReference type="Gene3D" id="1.20.1250.20">
    <property type="entry name" value="MFS general substrate transporter like domains"/>
    <property type="match status" value="2"/>
</dbReference>
<dbReference type="GO" id="GO:0005886">
    <property type="term" value="C:plasma membrane"/>
    <property type="evidence" value="ECO:0007669"/>
    <property type="project" value="TreeGrafter"/>
</dbReference>
<sequence length="475" mass="51890">MAANKAVAQAVGGEGEEPRLKLGEKIALVIGSAPNTFHYQIIQMYLLFFYTDVMKISPAFVAVLFLVVRILDAAIAPFFGAFLDKVKTPWGKYTPWFVLLGVPFGIVGWLTFTVPDLGETGRLAYAVVTYTVYSVFCTVITIPSNAVVPVVTRRLEERITVGQLNFLFIMLGALLVQVGVVPLYKALGGGNDARGFSLLMAAVAVLTVLLSIYQSAKVKERYAIETKKDEKPPSLKQMLAATFTNKYALILYVYIFASAISSGIRSGVQIHFYKYFFDNESLMALMGIVALIPTLFGVAFSQRVIRRFGLKQTVVAGVIANLATCPIFLFIPANNTGLIIHIAVTCITSLIGGFGTPAQGAMMPAAIDYTEWRSGLKLNGFMSSFNGFIQTFATALSGAIAAWSLTLIGYVPDVEQSDSTLFGLRVLVGVLPAVFGAFAICMLWFDLTEEKQKRIFRDLSERRNQQQTHTESGGM</sequence>
<feature type="transmembrane region" description="Helical" evidence="1">
    <location>
        <begin position="388"/>
        <end position="410"/>
    </location>
</feature>
<keyword evidence="3" id="KW-1185">Reference proteome</keyword>
<feature type="transmembrane region" description="Helical" evidence="1">
    <location>
        <begin position="237"/>
        <end position="261"/>
    </location>
</feature>
<name>A0A841STJ2_9BACL</name>
<dbReference type="RefSeq" id="WP_185119779.1">
    <property type="nucleotide sequence ID" value="NZ_JACJVQ010000007.1"/>
</dbReference>
<feature type="transmembrane region" description="Helical" evidence="1">
    <location>
        <begin position="164"/>
        <end position="184"/>
    </location>
</feature>
<keyword evidence="1" id="KW-0472">Membrane</keyword>
<evidence type="ECO:0000313" key="2">
    <source>
        <dbReference type="EMBL" id="MBB6634542.1"/>
    </source>
</evidence>
<feature type="transmembrane region" description="Helical" evidence="1">
    <location>
        <begin position="93"/>
        <end position="112"/>
    </location>
</feature>
<dbReference type="InterPro" id="IPR039672">
    <property type="entry name" value="MFS_2"/>
</dbReference>
<protein>
    <submittedName>
        <fullName evidence="2">MFS transporter</fullName>
    </submittedName>
</protein>
<dbReference type="GO" id="GO:0006814">
    <property type="term" value="P:sodium ion transport"/>
    <property type="evidence" value="ECO:0007669"/>
    <property type="project" value="InterPro"/>
</dbReference>
<feature type="transmembrane region" description="Helical" evidence="1">
    <location>
        <begin position="313"/>
        <end position="333"/>
    </location>
</feature>
<gene>
    <name evidence="2" type="ORF">H7B67_10515</name>
</gene>
<dbReference type="SUPFAM" id="SSF103473">
    <property type="entry name" value="MFS general substrate transporter"/>
    <property type="match status" value="1"/>
</dbReference>
<feature type="transmembrane region" description="Helical" evidence="1">
    <location>
        <begin position="196"/>
        <end position="216"/>
    </location>
</feature>
<dbReference type="CDD" id="cd17332">
    <property type="entry name" value="MFS_MelB_like"/>
    <property type="match status" value="1"/>
</dbReference>
<feature type="transmembrane region" description="Helical" evidence="1">
    <location>
        <begin position="132"/>
        <end position="152"/>
    </location>
</feature>
<proteinExistence type="predicted"/>
<feature type="transmembrane region" description="Helical" evidence="1">
    <location>
        <begin position="281"/>
        <end position="301"/>
    </location>
</feature>
<dbReference type="AlphaFoldDB" id="A0A841STJ2"/>
<feature type="transmembrane region" description="Helical" evidence="1">
    <location>
        <begin position="56"/>
        <end position="81"/>
    </location>
</feature>
<dbReference type="InterPro" id="IPR001927">
    <property type="entry name" value="Na/Gal_symport"/>
</dbReference>
<dbReference type="PANTHER" id="PTHR11328:SF24">
    <property type="entry name" value="MAJOR FACILITATOR SUPERFAMILY (MFS) PROFILE DOMAIN-CONTAINING PROTEIN"/>
    <property type="match status" value="1"/>
</dbReference>
<feature type="transmembrane region" description="Helical" evidence="1">
    <location>
        <begin position="339"/>
        <end position="367"/>
    </location>
</feature>
<dbReference type="Pfam" id="PF13347">
    <property type="entry name" value="MFS_2"/>
    <property type="match status" value="1"/>
</dbReference>
<dbReference type="GO" id="GO:0015293">
    <property type="term" value="F:symporter activity"/>
    <property type="evidence" value="ECO:0007669"/>
    <property type="project" value="InterPro"/>
</dbReference>
<comment type="caution">
    <text evidence="2">The sequence shown here is derived from an EMBL/GenBank/DDBJ whole genome shotgun (WGS) entry which is preliminary data.</text>
</comment>
<dbReference type="GO" id="GO:0008643">
    <property type="term" value="P:carbohydrate transport"/>
    <property type="evidence" value="ECO:0007669"/>
    <property type="project" value="InterPro"/>
</dbReference>
<keyword evidence="1" id="KW-1133">Transmembrane helix</keyword>
<accession>A0A841STJ2</accession>
<keyword evidence="1" id="KW-0812">Transmembrane</keyword>
<dbReference type="EMBL" id="JACJVQ010000007">
    <property type="protein sequence ID" value="MBB6634542.1"/>
    <property type="molecule type" value="Genomic_DNA"/>
</dbReference>